<comment type="caution">
    <text evidence="3">The sequence shown here is derived from an EMBL/GenBank/DDBJ whole genome shotgun (WGS) entry which is preliminary data.</text>
</comment>
<dbReference type="SUPFAM" id="SSF110997">
    <property type="entry name" value="Sporulation related repeat"/>
    <property type="match status" value="1"/>
</dbReference>
<dbReference type="Pfam" id="PF05036">
    <property type="entry name" value="SPOR"/>
    <property type="match status" value="1"/>
</dbReference>
<evidence type="ECO:0000256" key="1">
    <source>
        <dbReference type="SAM" id="MobiDB-lite"/>
    </source>
</evidence>
<dbReference type="Proteomes" id="UP001200470">
    <property type="component" value="Unassembled WGS sequence"/>
</dbReference>
<keyword evidence="4" id="KW-1185">Reference proteome</keyword>
<evidence type="ECO:0000313" key="4">
    <source>
        <dbReference type="Proteomes" id="UP001200470"/>
    </source>
</evidence>
<dbReference type="InterPro" id="IPR036680">
    <property type="entry name" value="SPOR-like_sf"/>
</dbReference>
<evidence type="ECO:0000259" key="2">
    <source>
        <dbReference type="Pfam" id="PF05036"/>
    </source>
</evidence>
<dbReference type="Gene3D" id="3.30.70.1070">
    <property type="entry name" value="Sporulation related repeat"/>
    <property type="match status" value="1"/>
</dbReference>
<feature type="region of interest" description="Disordered" evidence="1">
    <location>
        <begin position="55"/>
        <end position="119"/>
    </location>
</feature>
<evidence type="ECO:0000313" key="3">
    <source>
        <dbReference type="EMBL" id="MCF2563270.1"/>
    </source>
</evidence>
<feature type="domain" description="SPOR" evidence="2">
    <location>
        <begin position="133"/>
        <end position="208"/>
    </location>
</feature>
<feature type="compositionally biased region" description="Polar residues" evidence="1">
    <location>
        <begin position="79"/>
        <end position="101"/>
    </location>
</feature>
<dbReference type="InterPro" id="IPR007730">
    <property type="entry name" value="SPOR-like_dom"/>
</dbReference>
<organism evidence="3 4">
    <name type="scientific">Xylanibacter brevis</name>
    <dbReference type="NCBI Taxonomy" id="83231"/>
    <lineage>
        <taxon>Bacteria</taxon>
        <taxon>Pseudomonadati</taxon>
        <taxon>Bacteroidota</taxon>
        <taxon>Bacteroidia</taxon>
        <taxon>Bacteroidales</taxon>
        <taxon>Prevotellaceae</taxon>
        <taxon>Xylanibacter</taxon>
    </lineage>
</organism>
<accession>A0ABS9CEI6</accession>
<dbReference type="EMBL" id="JADYTN010000006">
    <property type="protein sequence ID" value="MCF2563270.1"/>
    <property type="molecule type" value="Genomic_DNA"/>
</dbReference>
<sequence length="215" mass="23844">MKHQTLRRDRWIVTMILCIGMAIHAGAQSFTQRIQKKVDGQGTVTIHHSQEIDRLVNVQPTSPSSTTATKPSADKAVSSGKSNTPTPSGADKNSGNPSAANSPIAKVNAPESSSEAEVDMSKKVMRNAQKVMGYRVQAFAGGNSRQDRQNAERTRNAIKAHYPHVPVYVHFYSPRWICRVGNYRTYEEAHHMLVNLQRLGYKQASIVKGKITVQY</sequence>
<feature type="compositionally biased region" description="Low complexity" evidence="1">
    <location>
        <begin position="60"/>
        <end position="76"/>
    </location>
</feature>
<name>A0ABS9CEI6_9BACT</name>
<gene>
    <name evidence="3" type="ORF">I6E12_03980</name>
</gene>
<protein>
    <submittedName>
        <fullName evidence="3">SPOR domain-containing protein</fullName>
    </submittedName>
</protein>
<reference evidence="3 4" key="1">
    <citation type="submission" date="2020-12" db="EMBL/GenBank/DDBJ databases">
        <title>Whole genome sequences of gut porcine anaerobes.</title>
        <authorList>
            <person name="Kubasova T."/>
            <person name="Jahodarova E."/>
            <person name="Rychlik I."/>
        </authorList>
    </citation>
    <scope>NUCLEOTIDE SEQUENCE [LARGE SCALE GENOMIC DNA]</scope>
    <source>
        <strain evidence="3 4">An925</strain>
    </source>
</reference>
<proteinExistence type="predicted"/>